<dbReference type="InterPro" id="IPR006598">
    <property type="entry name" value="CAP10"/>
</dbReference>
<evidence type="ECO:0000313" key="4">
    <source>
        <dbReference type="Proteomes" id="UP000467841"/>
    </source>
</evidence>
<accession>A0A6D2HEQ3</accession>
<feature type="domain" description="Glycosyl transferase CAP10" evidence="1">
    <location>
        <begin position="9"/>
        <end position="81"/>
    </location>
</feature>
<dbReference type="EMBL" id="CACVBM020001518">
    <property type="protein sequence ID" value="CAA7052973.1"/>
    <property type="molecule type" value="Genomic_DNA"/>
</dbReference>
<gene>
    <name evidence="3" type="ORF">MERR_LOCUS40208</name>
    <name evidence="2" type="ORF">MERR_LOCUS44</name>
</gene>
<proteinExistence type="predicted"/>
<evidence type="ECO:0000313" key="2">
    <source>
        <dbReference type="EMBL" id="CAA7012810.1"/>
    </source>
</evidence>
<protein>
    <recommendedName>
        <fullName evidence="1">Glycosyl transferase CAP10 domain-containing protein</fullName>
    </recommendedName>
</protein>
<evidence type="ECO:0000313" key="3">
    <source>
        <dbReference type="EMBL" id="CAA7052973.1"/>
    </source>
</evidence>
<dbReference type="AlphaFoldDB" id="A0A6D2HEQ3"/>
<dbReference type="Proteomes" id="UP000467841">
    <property type="component" value="Unassembled WGS sequence"/>
</dbReference>
<dbReference type="OrthoDB" id="202415at2759"/>
<dbReference type="EMBL" id="CACVBM020000010">
    <property type="protein sequence ID" value="CAA7012810.1"/>
    <property type="molecule type" value="Genomic_DNA"/>
</dbReference>
<name>A0A6D2HEQ3_9BRAS</name>
<dbReference type="Pfam" id="PF05686">
    <property type="entry name" value="Glyco_transf_90"/>
    <property type="match status" value="1"/>
</dbReference>
<sequence>MNIPEECIYEAYGFWVVGEEKQSGRWEAIRLELELGGDIKEWKKLSVAIREANERVKWKDRLPYAHWKGNSYVSLERRNLYEM</sequence>
<evidence type="ECO:0000259" key="1">
    <source>
        <dbReference type="Pfam" id="PF05686"/>
    </source>
</evidence>
<keyword evidence="4" id="KW-1185">Reference proteome</keyword>
<organism evidence="2 4">
    <name type="scientific">Microthlaspi erraticum</name>
    <dbReference type="NCBI Taxonomy" id="1685480"/>
    <lineage>
        <taxon>Eukaryota</taxon>
        <taxon>Viridiplantae</taxon>
        <taxon>Streptophyta</taxon>
        <taxon>Embryophyta</taxon>
        <taxon>Tracheophyta</taxon>
        <taxon>Spermatophyta</taxon>
        <taxon>Magnoliopsida</taxon>
        <taxon>eudicotyledons</taxon>
        <taxon>Gunneridae</taxon>
        <taxon>Pentapetalae</taxon>
        <taxon>rosids</taxon>
        <taxon>malvids</taxon>
        <taxon>Brassicales</taxon>
        <taxon>Brassicaceae</taxon>
        <taxon>Coluteocarpeae</taxon>
        <taxon>Microthlaspi</taxon>
    </lineage>
</organism>
<reference evidence="2 4" key="1">
    <citation type="submission" date="2020-01" db="EMBL/GenBank/DDBJ databases">
        <authorList>
            <person name="Mishra B."/>
        </authorList>
    </citation>
    <scope>NUCLEOTIDE SEQUENCE [LARGE SCALE GENOMIC DNA]</scope>
</reference>